<dbReference type="InterPro" id="IPR001279">
    <property type="entry name" value="Metallo-B-lactamas"/>
</dbReference>
<dbReference type="PANTHER" id="PTHR42978">
    <property type="entry name" value="QUORUM-QUENCHING LACTONASE YTNP-RELATED-RELATED"/>
    <property type="match status" value="1"/>
</dbReference>
<dbReference type="Gene3D" id="3.60.15.10">
    <property type="entry name" value="Ribonuclease Z/Hydroxyacylglutathione hydrolase-like"/>
    <property type="match status" value="1"/>
</dbReference>
<sequence>MTPKTIADMRVYALLDSVGPTRRPGDLLKDLPPDTVQANRDWLVPDYVTPDTGLMVMAYTSYLIILGEMTILVDCAVGEDGNYPTRSDWHLGKSNWLNHLGQAGLAPEDIDIVFLTHLHVDHTGWLTRKTADGWVPTFPNAQHLTHAAELDYWPNRHAEFGFMSTSLPDSVMPVIDGGLVKTVDPETELAPGLFVTDLAGHSPGMMGLELRDGTRVLASFVADLMHHPIQMAAPQCATVFCFDTDAAIATRRAKLAQYAADETLMFCNHFPGESAGLALPKGSGYRFQPVK</sequence>
<dbReference type="GO" id="GO:0046872">
    <property type="term" value="F:metal ion binding"/>
    <property type="evidence" value="ECO:0007669"/>
    <property type="project" value="UniProtKB-KW"/>
</dbReference>
<comment type="caution">
    <text evidence="6">The sequence shown here is derived from an EMBL/GenBank/DDBJ whole genome shotgun (WGS) entry which is preliminary data.</text>
</comment>
<keyword evidence="7" id="KW-1185">Reference proteome</keyword>
<protein>
    <recommendedName>
        <fullName evidence="5">Metallo-beta-lactamase domain-containing protein</fullName>
    </recommendedName>
</protein>
<dbReference type="STRING" id="1454373.ACMU_08460"/>
<dbReference type="Pfam" id="PF00753">
    <property type="entry name" value="Lactamase_B"/>
    <property type="match status" value="1"/>
</dbReference>
<gene>
    <name evidence="6" type="ORF">ACMU_08460</name>
</gene>
<evidence type="ECO:0000256" key="4">
    <source>
        <dbReference type="ARBA" id="ARBA00022833"/>
    </source>
</evidence>
<dbReference type="InterPro" id="IPR036866">
    <property type="entry name" value="RibonucZ/Hydroxyglut_hydro"/>
</dbReference>
<evidence type="ECO:0000256" key="2">
    <source>
        <dbReference type="ARBA" id="ARBA00022723"/>
    </source>
</evidence>
<dbReference type="SUPFAM" id="SSF56281">
    <property type="entry name" value="Metallo-hydrolase/oxidoreductase"/>
    <property type="match status" value="1"/>
</dbReference>
<evidence type="ECO:0000313" key="7">
    <source>
        <dbReference type="Proteomes" id="UP000026249"/>
    </source>
</evidence>
<proteinExistence type="inferred from homology"/>
<reference evidence="6 7" key="1">
    <citation type="submission" date="2014-03" db="EMBL/GenBank/DDBJ databases">
        <title>Draft Genome Sequence of Actibacterium mucosum KCTC 23349, a Marine Alphaproteobacterium with Complex Ionic Requirements Isolated from Mediterranean Seawater at Malvarrosa Beach, Valencia, Spain.</title>
        <authorList>
            <person name="Arahal D.R."/>
            <person name="Shao Z."/>
            <person name="Lai Q."/>
            <person name="Pujalte M.J."/>
        </authorList>
    </citation>
    <scope>NUCLEOTIDE SEQUENCE [LARGE SCALE GENOMIC DNA]</scope>
    <source>
        <strain evidence="6 7">KCTC 23349</strain>
    </source>
</reference>
<dbReference type="SMART" id="SM00849">
    <property type="entry name" value="Lactamase_B"/>
    <property type="match status" value="1"/>
</dbReference>
<name>A0A037ZI61_9RHOB</name>
<dbReference type="Proteomes" id="UP000026249">
    <property type="component" value="Unassembled WGS sequence"/>
</dbReference>
<keyword evidence="3" id="KW-0378">Hydrolase</keyword>
<dbReference type="EMBL" id="JFKE01000003">
    <property type="protein sequence ID" value="KAJ55798.1"/>
    <property type="molecule type" value="Genomic_DNA"/>
</dbReference>
<keyword evidence="2" id="KW-0479">Metal-binding</keyword>
<dbReference type="CDD" id="cd16277">
    <property type="entry name" value="metallo-hydrolase-like_MBL-fold"/>
    <property type="match status" value="1"/>
</dbReference>
<dbReference type="GO" id="GO:0016787">
    <property type="term" value="F:hydrolase activity"/>
    <property type="evidence" value="ECO:0007669"/>
    <property type="project" value="UniProtKB-KW"/>
</dbReference>
<evidence type="ECO:0000256" key="1">
    <source>
        <dbReference type="ARBA" id="ARBA00007749"/>
    </source>
</evidence>
<feature type="domain" description="Metallo-beta-lactamase" evidence="5">
    <location>
        <begin position="58"/>
        <end position="269"/>
    </location>
</feature>
<evidence type="ECO:0000313" key="6">
    <source>
        <dbReference type="EMBL" id="KAJ55798.1"/>
    </source>
</evidence>
<dbReference type="PANTHER" id="PTHR42978:SF6">
    <property type="entry name" value="QUORUM-QUENCHING LACTONASE YTNP-RELATED"/>
    <property type="match status" value="1"/>
</dbReference>
<comment type="similarity">
    <text evidence="1">Belongs to the metallo-beta-lactamase superfamily.</text>
</comment>
<keyword evidence="4" id="KW-0862">Zinc</keyword>
<evidence type="ECO:0000256" key="3">
    <source>
        <dbReference type="ARBA" id="ARBA00022801"/>
    </source>
</evidence>
<accession>A0A037ZI61</accession>
<organism evidence="6 7">
    <name type="scientific">Actibacterium mucosum KCTC 23349</name>
    <dbReference type="NCBI Taxonomy" id="1454373"/>
    <lineage>
        <taxon>Bacteria</taxon>
        <taxon>Pseudomonadati</taxon>
        <taxon>Pseudomonadota</taxon>
        <taxon>Alphaproteobacteria</taxon>
        <taxon>Rhodobacterales</taxon>
        <taxon>Roseobacteraceae</taxon>
        <taxon>Actibacterium</taxon>
    </lineage>
</organism>
<dbReference type="AlphaFoldDB" id="A0A037ZI61"/>
<evidence type="ECO:0000259" key="5">
    <source>
        <dbReference type="SMART" id="SM00849"/>
    </source>
</evidence>
<dbReference type="InterPro" id="IPR051013">
    <property type="entry name" value="MBL_superfamily_lactonases"/>
</dbReference>